<evidence type="ECO:0000313" key="11">
    <source>
        <dbReference type="EMBL" id="STQ12436.1"/>
    </source>
</evidence>
<evidence type="ECO:0000256" key="6">
    <source>
        <dbReference type="ARBA" id="ARBA00022729"/>
    </source>
</evidence>
<keyword evidence="8" id="KW-0998">Cell outer membrane</keyword>
<evidence type="ECO:0000256" key="9">
    <source>
        <dbReference type="SAM" id="SignalP"/>
    </source>
</evidence>
<dbReference type="InterPro" id="IPR037224">
    <property type="entry name" value="PapC_N_sf"/>
</dbReference>
<dbReference type="InterPro" id="IPR025885">
    <property type="entry name" value="PapC_N"/>
</dbReference>
<dbReference type="SUPFAM" id="SSF141729">
    <property type="entry name" value="FimD N-terminal domain-like"/>
    <property type="match status" value="1"/>
</dbReference>
<sequence>MTVNNTMKPARLAMFIALAFGGSSTSLYASVAFNTELIELDNPGMDKADLSAFESGSQAAGIYHCRYYCRRRVSGDGGYSVYREQSRQRRCVIAALSESCAIKTLGGETALFPALSAGHGECVNLQAIPQASADFQFGAQRLVLSIPQAAIDLPARGYVPPEMWDEGITAAMLNYSLSGANSRAKAGEGASSNSQYAKPASGDKYWPVASTQLHHLVTGWRGERSMGHGLQLSATVPLFP</sequence>
<dbReference type="InterPro" id="IPR000015">
    <property type="entry name" value="Fimb_usher"/>
</dbReference>
<evidence type="ECO:0000256" key="3">
    <source>
        <dbReference type="ARBA" id="ARBA00022448"/>
    </source>
</evidence>
<accession>A0A377M2Y9</accession>
<comment type="subcellular location">
    <subcellularLocation>
        <location evidence="1">Cell outer membrane</location>
        <topology evidence="1">Multi-pass membrane protein</topology>
    </subcellularLocation>
</comment>
<name>A0A377M2Y9_ENTCL</name>
<evidence type="ECO:0000256" key="8">
    <source>
        <dbReference type="ARBA" id="ARBA00023237"/>
    </source>
</evidence>
<evidence type="ECO:0000256" key="4">
    <source>
        <dbReference type="ARBA" id="ARBA00022558"/>
    </source>
</evidence>
<keyword evidence="5" id="KW-0812">Transmembrane</keyword>
<evidence type="ECO:0000256" key="7">
    <source>
        <dbReference type="ARBA" id="ARBA00023136"/>
    </source>
</evidence>
<dbReference type="EMBL" id="UGJB01000004">
    <property type="protein sequence ID" value="STQ12436.1"/>
    <property type="molecule type" value="Genomic_DNA"/>
</dbReference>
<evidence type="ECO:0000256" key="5">
    <source>
        <dbReference type="ARBA" id="ARBA00022692"/>
    </source>
</evidence>
<evidence type="ECO:0000256" key="1">
    <source>
        <dbReference type="ARBA" id="ARBA00004571"/>
    </source>
</evidence>
<dbReference type="Proteomes" id="UP000255106">
    <property type="component" value="Unassembled WGS sequence"/>
</dbReference>
<dbReference type="Gene3D" id="3.10.20.410">
    <property type="match status" value="1"/>
</dbReference>
<keyword evidence="6 9" id="KW-0732">Signal</keyword>
<dbReference type="AlphaFoldDB" id="A0A377M2Y9"/>
<protein>
    <submittedName>
        <fullName evidence="11">Outer membrane usher protein LpfC</fullName>
    </submittedName>
</protein>
<dbReference type="GO" id="GO:0009297">
    <property type="term" value="P:pilus assembly"/>
    <property type="evidence" value="ECO:0007669"/>
    <property type="project" value="InterPro"/>
</dbReference>
<feature type="chain" id="PRO_5016688501" evidence="9">
    <location>
        <begin position="30"/>
        <end position="240"/>
    </location>
</feature>
<feature type="domain" description="PapC N-terminal" evidence="10">
    <location>
        <begin position="33"/>
        <end position="178"/>
    </location>
</feature>
<keyword evidence="4" id="KW-1029">Fimbrium biogenesis</keyword>
<evidence type="ECO:0000313" key="12">
    <source>
        <dbReference type="Proteomes" id="UP000255106"/>
    </source>
</evidence>
<keyword evidence="3" id="KW-0813">Transport</keyword>
<dbReference type="PANTHER" id="PTHR30451:SF21">
    <property type="entry name" value="FIMBRIAL USHER DOMAIN-CONTAINING PROTEIN YDET-RELATED"/>
    <property type="match status" value="1"/>
</dbReference>
<dbReference type="GO" id="GO:0015473">
    <property type="term" value="F:fimbrial usher porin activity"/>
    <property type="evidence" value="ECO:0007669"/>
    <property type="project" value="InterPro"/>
</dbReference>
<keyword evidence="7" id="KW-0472">Membrane</keyword>
<proteinExistence type="inferred from homology"/>
<evidence type="ECO:0000259" key="10">
    <source>
        <dbReference type="Pfam" id="PF13954"/>
    </source>
</evidence>
<evidence type="ECO:0000256" key="2">
    <source>
        <dbReference type="ARBA" id="ARBA00008064"/>
    </source>
</evidence>
<feature type="signal peptide" evidence="9">
    <location>
        <begin position="1"/>
        <end position="29"/>
    </location>
</feature>
<dbReference type="GO" id="GO:0009279">
    <property type="term" value="C:cell outer membrane"/>
    <property type="evidence" value="ECO:0007669"/>
    <property type="project" value="UniProtKB-SubCell"/>
</dbReference>
<reference evidence="11 12" key="1">
    <citation type="submission" date="2018-06" db="EMBL/GenBank/DDBJ databases">
        <authorList>
            <consortium name="Pathogen Informatics"/>
            <person name="Doyle S."/>
        </authorList>
    </citation>
    <scope>NUCLEOTIDE SEQUENCE [LARGE SCALE GENOMIC DNA]</scope>
    <source>
        <strain evidence="11 12">NCTC10005</strain>
    </source>
</reference>
<dbReference type="PANTHER" id="PTHR30451">
    <property type="entry name" value="OUTER MEMBRANE USHER PROTEIN"/>
    <property type="match status" value="1"/>
</dbReference>
<comment type="similarity">
    <text evidence="2">Belongs to the fimbrial export usher family.</text>
</comment>
<dbReference type="Pfam" id="PF13954">
    <property type="entry name" value="PapC_N"/>
    <property type="match status" value="1"/>
</dbReference>
<gene>
    <name evidence="11" type="primary">fimD_6</name>
    <name evidence="11" type="ORF">NCTC10005_05225</name>
</gene>
<organism evidence="11 12">
    <name type="scientific">Enterobacter cloacae</name>
    <dbReference type="NCBI Taxonomy" id="550"/>
    <lineage>
        <taxon>Bacteria</taxon>
        <taxon>Pseudomonadati</taxon>
        <taxon>Pseudomonadota</taxon>
        <taxon>Gammaproteobacteria</taxon>
        <taxon>Enterobacterales</taxon>
        <taxon>Enterobacteriaceae</taxon>
        <taxon>Enterobacter</taxon>
        <taxon>Enterobacter cloacae complex</taxon>
    </lineage>
</organism>